<accession>A0A0D2GIK2</accession>
<evidence type="ECO:0000256" key="1">
    <source>
        <dbReference type="ARBA" id="ARBA00007963"/>
    </source>
</evidence>
<sequence>MDQTWGVKPHTADICLWAKGKSIEELFINSATALMEYCCTPSENNLITTREFRLKAPDNISLLIYFLNDILYLLEVDYLIFNEVENLEIQNNKLRATLIFSLQSPELLRIKHPVKAVTLHEAVIKKSGVWFKAYFILDL</sequence>
<dbReference type="InterPro" id="IPR002804">
    <property type="entry name" value="Archease"/>
</dbReference>
<evidence type="ECO:0000259" key="5">
    <source>
        <dbReference type="Pfam" id="PF01951"/>
    </source>
</evidence>
<evidence type="ECO:0000256" key="2">
    <source>
        <dbReference type="ARBA" id="ARBA00022694"/>
    </source>
</evidence>
<evidence type="ECO:0000313" key="7">
    <source>
        <dbReference type="Proteomes" id="UP000032233"/>
    </source>
</evidence>
<keyword evidence="2" id="KW-0819">tRNA processing</keyword>
<reference evidence="6 7" key="1">
    <citation type="submission" date="2013-11" db="EMBL/GenBank/DDBJ databases">
        <title>Metagenomic analysis of a methanogenic consortium involved in long chain n-alkane degradation.</title>
        <authorList>
            <person name="Davidova I.A."/>
            <person name="Callaghan A.V."/>
            <person name="Wawrik B."/>
            <person name="Pruitt S."/>
            <person name="Marks C."/>
            <person name="Duncan K.E."/>
            <person name="Suflita J.M."/>
        </authorList>
    </citation>
    <scope>NUCLEOTIDE SEQUENCE [LARGE SCALE GENOMIC DNA]</scope>
    <source>
        <strain evidence="6 7">SPR</strain>
    </source>
</reference>
<dbReference type="Gene3D" id="3.55.10.10">
    <property type="entry name" value="Archease domain"/>
    <property type="match status" value="1"/>
</dbReference>
<dbReference type="AlphaFoldDB" id="A0A0D2GIK2"/>
<dbReference type="Proteomes" id="UP000032233">
    <property type="component" value="Unassembled WGS sequence"/>
</dbReference>
<dbReference type="RefSeq" id="WP_044347799.1">
    <property type="nucleotide sequence ID" value="NZ_AZAC01000010.1"/>
</dbReference>
<comment type="caution">
    <text evidence="6">The sequence shown here is derived from an EMBL/GenBank/DDBJ whole genome shotgun (WGS) entry which is preliminary data.</text>
</comment>
<dbReference type="OrthoDB" id="164090at2"/>
<dbReference type="InterPro" id="IPR023572">
    <property type="entry name" value="Archease_dom"/>
</dbReference>
<dbReference type="SUPFAM" id="SSF69819">
    <property type="entry name" value="MTH1598-like"/>
    <property type="match status" value="1"/>
</dbReference>
<keyword evidence="3" id="KW-0479">Metal-binding</keyword>
<organism evidence="6 7">
    <name type="scientific">Dethiosulfatarculus sandiegensis</name>
    <dbReference type="NCBI Taxonomy" id="1429043"/>
    <lineage>
        <taxon>Bacteria</taxon>
        <taxon>Pseudomonadati</taxon>
        <taxon>Thermodesulfobacteriota</taxon>
        <taxon>Desulfarculia</taxon>
        <taxon>Desulfarculales</taxon>
        <taxon>Desulfarculaceae</taxon>
        <taxon>Dethiosulfatarculus</taxon>
    </lineage>
</organism>
<dbReference type="EMBL" id="AZAC01000010">
    <property type="protein sequence ID" value="KIX14642.1"/>
    <property type="molecule type" value="Genomic_DNA"/>
</dbReference>
<name>A0A0D2GIK2_9BACT</name>
<keyword evidence="4" id="KW-0106">Calcium</keyword>
<keyword evidence="7" id="KW-1185">Reference proteome</keyword>
<proteinExistence type="inferred from homology"/>
<evidence type="ECO:0000256" key="4">
    <source>
        <dbReference type="ARBA" id="ARBA00022837"/>
    </source>
</evidence>
<dbReference type="PANTHER" id="PTHR12682">
    <property type="entry name" value="ARCHEASE"/>
    <property type="match status" value="1"/>
</dbReference>
<dbReference type="STRING" id="1429043.X474_08090"/>
<feature type="domain" description="Archease" evidence="5">
    <location>
        <begin position="8"/>
        <end position="139"/>
    </location>
</feature>
<comment type="similarity">
    <text evidence="1">Belongs to the archease family.</text>
</comment>
<dbReference type="GO" id="GO:0008033">
    <property type="term" value="P:tRNA processing"/>
    <property type="evidence" value="ECO:0007669"/>
    <property type="project" value="UniProtKB-KW"/>
</dbReference>
<dbReference type="PANTHER" id="PTHR12682:SF11">
    <property type="entry name" value="PROTEIN ARCHEASE"/>
    <property type="match status" value="1"/>
</dbReference>
<dbReference type="Pfam" id="PF01951">
    <property type="entry name" value="Archease"/>
    <property type="match status" value="1"/>
</dbReference>
<dbReference type="GO" id="GO:0046872">
    <property type="term" value="F:metal ion binding"/>
    <property type="evidence" value="ECO:0007669"/>
    <property type="project" value="UniProtKB-KW"/>
</dbReference>
<evidence type="ECO:0000313" key="6">
    <source>
        <dbReference type="EMBL" id="KIX14642.1"/>
    </source>
</evidence>
<evidence type="ECO:0000256" key="3">
    <source>
        <dbReference type="ARBA" id="ARBA00022723"/>
    </source>
</evidence>
<dbReference type="InParanoid" id="A0A0D2GIK2"/>
<dbReference type="InterPro" id="IPR036820">
    <property type="entry name" value="Archease_dom_sf"/>
</dbReference>
<gene>
    <name evidence="6" type="ORF">X474_08090</name>
</gene>
<protein>
    <recommendedName>
        <fullName evidence="5">Archease domain-containing protein</fullName>
    </recommendedName>
</protein>